<evidence type="ECO:0000256" key="1">
    <source>
        <dbReference type="SAM" id="Coils"/>
    </source>
</evidence>
<dbReference type="Gene3D" id="1.20.120.20">
    <property type="entry name" value="Apolipoprotein"/>
    <property type="match status" value="1"/>
</dbReference>
<evidence type="ECO:0000313" key="3">
    <source>
        <dbReference type="EMBL" id="BES94779.1"/>
    </source>
</evidence>
<dbReference type="Proteomes" id="UP001307889">
    <property type="component" value="Chromosome 5"/>
</dbReference>
<reference evidence="3 4" key="1">
    <citation type="submission" date="2023-09" db="EMBL/GenBank/DDBJ databases">
        <title>Nesidiocoris tenuis whole genome shotgun sequence.</title>
        <authorList>
            <person name="Shibata T."/>
            <person name="Shimoda M."/>
            <person name="Kobayashi T."/>
            <person name="Uehara T."/>
        </authorList>
    </citation>
    <scope>NUCLEOTIDE SEQUENCE [LARGE SCALE GENOMIC DNA]</scope>
    <source>
        <strain evidence="3 4">Japan</strain>
    </source>
</reference>
<feature type="compositionally biased region" description="Basic and acidic residues" evidence="2">
    <location>
        <begin position="96"/>
        <end position="125"/>
    </location>
</feature>
<gene>
    <name evidence="3" type="ORF">NTJ_07588</name>
</gene>
<sequence>MPGPAKFPSVSVSRLLLLVSSTRRKNLQIMGARHSKRSVDISAASKKDNTESNSEEKLGKIEEPEVAKQNGTTTPRPDESKDAGGEATTAEMNGEESEKKDDKAEKKTEETPEKKEEGKENKEPQTPESPAEDSKSPDAKSPEDGKKTEKKKKDKKKWSIRSISFSRKDKTKPNMSKEDSITNDLAKVADAVAEVVEDENASKEKKEETTATPPADEEKTAPLASPLSGAISSIASAASSVAEEVKDKVEEKKEEFKSAVVSKTEETIEEGSAIIQKSVEEVVEKTSSVVESVSSSITTTITESSQVITSSTQMVQEILEIKSEETPAPPLPASPPPTEAPPPTPIVLTQPEHEEMNGGGEGMAEMPEENGIGSDGKIDDDEEEMPKLNGHNVESPVKQVENIIDALKSEVIEKHVVAENNGELVTNHAAAGDD</sequence>
<accession>A0ABN7ARE3</accession>
<feature type="compositionally biased region" description="Basic residues" evidence="2">
    <location>
        <begin position="148"/>
        <end position="159"/>
    </location>
</feature>
<keyword evidence="1" id="KW-0175">Coiled coil</keyword>
<evidence type="ECO:0000313" key="4">
    <source>
        <dbReference type="Proteomes" id="UP001307889"/>
    </source>
</evidence>
<organism evidence="3 4">
    <name type="scientific">Nesidiocoris tenuis</name>
    <dbReference type="NCBI Taxonomy" id="355587"/>
    <lineage>
        <taxon>Eukaryota</taxon>
        <taxon>Metazoa</taxon>
        <taxon>Ecdysozoa</taxon>
        <taxon>Arthropoda</taxon>
        <taxon>Hexapoda</taxon>
        <taxon>Insecta</taxon>
        <taxon>Pterygota</taxon>
        <taxon>Neoptera</taxon>
        <taxon>Paraneoptera</taxon>
        <taxon>Hemiptera</taxon>
        <taxon>Heteroptera</taxon>
        <taxon>Panheteroptera</taxon>
        <taxon>Cimicomorpha</taxon>
        <taxon>Miridae</taxon>
        <taxon>Dicyphina</taxon>
        <taxon>Nesidiocoris</taxon>
    </lineage>
</organism>
<feature type="compositionally biased region" description="Basic and acidic residues" evidence="2">
    <location>
        <begin position="200"/>
        <end position="209"/>
    </location>
</feature>
<feature type="coiled-coil region" evidence="1">
    <location>
        <begin position="235"/>
        <end position="266"/>
    </location>
</feature>
<feature type="compositionally biased region" description="Basic and acidic residues" evidence="2">
    <location>
        <begin position="166"/>
        <end position="180"/>
    </location>
</feature>
<dbReference type="EMBL" id="AP028913">
    <property type="protein sequence ID" value="BES94779.1"/>
    <property type="molecule type" value="Genomic_DNA"/>
</dbReference>
<protein>
    <submittedName>
        <fullName evidence="3">Uncharacterized protein</fullName>
    </submittedName>
</protein>
<feature type="compositionally biased region" description="Basic and acidic residues" evidence="2">
    <location>
        <begin position="45"/>
        <end position="66"/>
    </location>
</feature>
<feature type="region of interest" description="Disordered" evidence="2">
    <location>
        <begin position="28"/>
        <end position="227"/>
    </location>
</feature>
<feature type="compositionally biased region" description="Pro residues" evidence="2">
    <location>
        <begin position="327"/>
        <end position="345"/>
    </location>
</feature>
<evidence type="ECO:0000256" key="2">
    <source>
        <dbReference type="SAM" id="MobiDB-lite"/>
    </source>
</evidence>
<name>A0ABN7ARE3_9HEMI</name>
<proteinExistence type="predicted"/>
<keyword evidence="4" id="KW-1185">Reference proteome</keyword>
<feature type="compositionally biased region" description="Basic and acidic residues" evidence="2">
    <location>
        <begin position="132"/>
        <end position="147"/>
    </location>
</feature>
<feature type="region of interest" description="Disordered" evidence="2">
    <location>
        <begin position="322"/>
        <end position="396"/>
    </location>
</feature>